<dbReference type="PROSITE" id="PS50102">
    <property type="entry name" value="RRM"/>
    <property type="match status" value="1"/>
</dbReference>
<dbReference type="EnsemblProtists" id="EOD20333">
    <property type="protein sequence ID" value="EOD20333"/>
    <property type="gene ID" value="EMIHUDRAFT_58586"/>
</dbReference>
<protein>
    <recommendedName>
        <fullName evidence="2">RRM domain-containing protein</fullName>
    </recommendedName>
</protein>
<dbReference type="OMA" id="STTWMAL"/>
<dbReference type="InterPro" id="IPR050441">
    <property type="entry name" value="RBM"/>
</dbReference>
<dbReference type="CDD" id="cd12413">
    <property type="entry name" value="RRM1_RBM28_like"/>
    <property type="match status" value="1"/>
</dbReference>
<accession>A0A0D3J9Z8</accession>
<reference evidence="3" key="2">
    <citation type="submission" date="2024-10" db="UniProtKB">
        <authorList>
            <consortium name="EnsemblProtists"/>
        </authorList>
    </citation>
    <scope>IDENTIFICATION</scope>
</reference>
<keyword evidence="1" id="KW-0694">RNA-binding</keyword>
<dbReference type="RefSeq" id="XP_005772762.1">
    <property type="nucleotide sequence ID" value="XM_005772705.1"/>
</dbReference>
<dbReference type="EnsemblProtists" id="EOD26717">
    <property type="protein sequence ID" value="EOD26717"/>
    <property type="gene ID" value="EMIHUDRAFT_58608"/>
</dbReference>
<dbReference type="HOGENOM" id="CLU_012062_28_8_1"/>
<feature type="domain" description="RRM" evidence="2">
    <location>
        <begin position="1"/>
        <end position="79"/>
    </location>
</feature>
<evidence type="ECO:0000313" key="3">
    <source>
        <dbReference type="EnsemblProtists" id="EOD20333"/>
    </source>
</evidence>
<dbReference type="PANTHER" id="PTHR48034">
    <property type="entry name" value="TRANSFORMER-2 SEX-DETERMINING PROTEIN-RELATED"/>
    <property type="match status" value="1"/>
</dbReference>
<organism evidence="3 4">
    <name type="scientific">Emiliania huxleyi (strain CCMP1516)</name>
    <dbReference type="NCBI Taxonomy" id="280463"/>
    <lineage>
        <taxon>Eukaryota</taxon>
        <taxon>Haptista</taxon>
        <taxon>Haptophyta</taxon>
        <taxon>Prymnesiophyceae</taxon>
        <taxon>Isochrysidales</taxon>
        <taxon>Noelaerhabdaceae</taxon>
        <taxon>Emiliania</taxon>
    </lineage>
</organism>
<dbReference type="GeneID" id="17265878"/>
<dbReference type="KEGG" id="ehx:EMIHUDRAFT_58608"/>
<dbReference type="eggNOG" id="KOG0118">
    <property type="taxonomic scope" value="Eukaryota"/>
</dbReference>
<dbReference type="AlphaFoldDB" id="A0A0D3J9Z8"/>
<reference evidence="4" key="1">
    <citation type="journal article" date="2013" name="Nature">
        <title>Pan genome of the phytoplankton Emiliania underpins its global distribution.</title>
        <authorList>
            <person name="Read B.A."/>
            <person name="Kegel J."/>
            <person name="Klute M.J."/>
            <person name="Kuo A."/>
            <person name="Lefebvre S.C."/>
            <person name="Maumus F."/>
            <person name="Mayer C."/>
            <person name="Miller J."/>
            <person name="Monier A."/>
            <person name="Salamov A."/>
            <person name="Young J."/>
            <person name="Aguilar M."/>
            <person name="Claverie J.M."/>
            <person name="Frickenhaus S."/>
            <person name="Gonzalez K."/>
            <person name="Herman E.K."/>
            <person name="Lin Y.C."/>
            <person name="Napier J."/>
            <person name="Ogata H."/>
            <person name="Sarno A.F."/>
            <person name="Shmutz J."/>
            <person name="Schroeder D."/>
            <person name="de Vargas C."/>
            <person name="Verret F."/>
            <person name="von Dassow P."/>
            <person name="Valentin K."/>
            <person name="Van de Peer Y."/>
            <person name="Wheeler G."/>
            <person name="Dacks J.B."/>
            <person name="Delwiche C.F."/>
            <person name="Dyhrman S.T."/>
            <person name="Glockner G."/>
            <person name="John U."/>
            <person name="Richards T."/>
            <person name="Worden A.Z."/>
            <person name="Zhang X."/>
            <person name="Grigoriev I.V."/>
            <person name="Allen A.E."/>
            <person name="Bidle K."/>
            <person name="Borodovsky M."/>
            <person name="Bowler C."/>
            <person name="Brownlee C."/>
            <person name="Cock J.M."/>
            <person name="Elias M."/>
            <person name="Gladyshev V.N."/>
            <person name="Groth M."/>
            <person name="Guda C."/>
            <person name="Hadaegh A."/>
            <person name="Iglesias-Rodriguez M.D."/>
            <person name="Jenkins J."/>
            <person name="Jones B.M."/>
            <person name="Lawson T."/>
            <person name="Leese F."/>
            <person name="Lindquist E."/>
            <person name="Lobanov A."/>
            <person name="Lomsadze A."/>
            <person name="Malik S.B."/>
            <person name="Marsh M.E."/>
            <person name="Mackinder L."/>
            <person name="Mock T."/>
            <person name="Mueller-Roeber B."/>
            <person name="Pagarete A."/>
            <person name="Parker M."/>
            <person name="Probert I."/>
            <person name="Quesneville H."/>
            <person name="Raines C."/>
            <person name="Rensing S.A."/>
            <person name="Riano-Pachon D.M."/>
            <person name="Richier S."/>
            <person name="Rokitta S."/>
            <person name="Shiraiwa Y."/>
            <person name="Soanes D.M."/>
            <person name="van der Giezen M."/>
            <person name="Wahlund T.M."/>
            <person name="Williams B."/>
            <person name="Wilson W."/>
            <person name="Wolfe G."/>
            <person name="Wurch L.L."/>
        </authorList>
    </citation>
    <scope>NUCLEOTIDE SEQUENCE</scope>
</reference>
<dbReference type="InterPro" id="IPR000504">
    <property type="entry name" value="RRM_dom"/>
</dbReference>
<dbReference type="InterPro" id="IPR012677">
    <property type="entry name" value="Nucleotide-bd_a/b_plait_sf"/>
</dbReference>
<dbReference type="SMART" id="SM00360">
    <property type="entry name" value="RRM"/>
    <property type="match status" value="1"/>
</dbReference>
<evidence type="ECO:0000313" key="4">
    <source>
        <dbReference type="Proteomes" id="UP000013827"/>
    </source>
</evidence>
<proteinExistence type="predicted"/>
<evidence type="ECO:0000259" key="2">
    <source>
        <dbReference type="PROSITE" id="PS50102"/>
    </source>
</evidence>
<evidence type="ECO:0000256" key="1">
    <source>
        <dbReference type="PROSITE-ProRule" id="PRU00176"/>
    </source>
</evidence>
<dbReference type="STRING" id="2903.R1CVJ9"/>
<dbReference type="Proteomes" id="UP000013827">
    <property type="component" value="Unassembled WGS sequence"/>
</dbReference>
<dbReference type="GeneID" id="17272262"/>
<dbReference type="Gene3D" id="3.30.70.330">
    <property type="match status" value="1"/>
</dbReference>
<dbReference type="InterPro" id="IPR035979">
    <property type="entry name" value="RBD_domain_sf"/>
</dbReference>
<dbReference type="GO" id="GO:0003723">
    <property type="term" value="F:RNA binding"/>
    <property type="evidence" value="ECO:0007669"/>
    <property type="project" value="UniProtKB-UniRule"/>
</dbReference>
<name>A0A0D3J9Z8_EMIH1</name>
<dbReference type="KEGG" id="ehx:EMIHUDRAFT_58586"/>
<dbReference type="Pfam" id="PF00076">
    <property type="entry name" value="RRM_1"/>
    <property type="match status" value="1"/>
</dbReference>
<dbReference type="RefSeq" id="XP_005779146.1">
    <property type="nucleotide sequence ID" value="XM_005779089.1"/>
</dbReference>
<dbReference type="PaxDb" id="2903-EOD20333"/>
<sequence>SSVFVRNLAFDTTDQALEQHFGSVGPVREAWVVRDRKTKESRGFGFVGFVLADDAQRAVQEQNGSLLGGRKITVDLAKKK</sequence>
<keyword evidence="4" id="KW-1185">Reference proteome</keyword>
<dbReference type="SUPFAM" id="SSF54928">
    <property type="entry name" value="RNA-binding domain, RBD"/>
    <property type="match status" value="1"/>
</dbReference>